<comment type="subcellular location">
    <subcellularLocation>
        <location evidence="1">Nucleus</location>
    </subcellularLocation>
</comment>
<feature type="region of interest" description="Disordered" evidence="13">
    <location>
        <begin position="618"/>
        <end position="654"/>
    </location>
</feature>
<dbReference type="Gene3D" id="1.10.150.20">
    <property type="entry name" value="5' to 3' exonuclease, C-terminal subdomain"/>
    <property type="match status" value="1"/>
</dbReference>
<keyword evidence="11" id="KW-0234">DNA repair</keyword>
<dbReference type="Gene3D" id="1.20.58.1280">
    <property type="entry name" value="DNA repair protein Rev1, C-terminal domain"/>
    <property type="match status" value="1"/>
</dbReference>
<evidence type="ECO:0000256" key="3">
    <source>
        <dbReference type="ARBA" id="ARBA00020399"/>
    </source>
</evidence>
<dbReference type="Pfam" id="PF11799">
    <property type="entry name" value="IMS_C"/>
    <property type="match status" value="1"/>
</dbReference>
<dbReference type="InterPro" id="IPR038401">
    <property type="entry name" value="Rev1_C_sf"/>
</dbReference>
<dbReference type="PROSITE" id="PS50172">
    <property type="entry name" value="BRCT"/>
    <property type="match status" value="1"/>
</dbReference>
<dbReference type="Pfam" id="PF14377">
    <property type="entry name" value="UBM"/>
    <property type="match status" value="2"/>
</dbReference>
<feature type="region of interest" description="Disordered" evidence="13">
    <location>
        <begin position="711"/>
        <end position="785"/>
    </location>
</feature>
<dbReference type="OrthoDB" id="427711at2759"/>
<evidence type="ECO:0000313" key="17">
    <source>
        <dbReference type="Proteomes" id="UP000294933"/>
    </source>
</evidence>
<feature type="compositionally biased region" description="Pro residues" evidence="13">
    <location>
        <begin position="723"/>
        <end position="737"/>
    </location>
</feature>
<dbReference type="InterPro" id="IPR043502">
    <property type="entry name" value="DNA/RNA_pol_sf"/>
</dbReference>
<evidence type="ECO:0000256" key="1">
    <source>
        <dbReference type="ARBA" id="ARBA00004123"/>
    </source>
</evidence>
<dbReference type="InterPro" id="IPR017961">
    <property type="entry name" value="DNA_pol_Y-fam_little_finger"/>
</dbReference>
<feature type="region of interest" description="Disordered" evidence="13">
    <location>
        <begin position="54"/>
        <end position="76"/>
    </location>
</feature>
<accession>A0A4Y7PMD6</accession>
<keyword evidence="10" id="KW-0238">DNA-binding</keyword>
<keyword evidence="9" id="KW-0460">Magnesium</keyword>
<feature type="compositionally biased region" description="Pro residues" evidence="13">
    <location>
        <begin position="103"/>
        <end position="127"/>
    </location>
</feature>
<evidence type="ECO:0000256" key="5">
    <source>
        <dbReference type="ARBA" id="ARBA00022679"/>
    </source>
</evidence>
<dbReference type="CDD" id="cd01701">
    <property type="entry name" value="PolY_Rev1"/>
    <property type="match status" value="1"/>
</dbReference>
<keyword evidence="4" id="KW-0237">DNA synthesis</keyword>
<dbReference type="GO" id="GO:0070987">
    <property type="term" value="P:error-free translesion synthesis"/>
    <property type="evidence" value="ECO:0007669"/>
    <property type="project" value="TreeGrafter"/>
</dbReference>
<dbReference type="InterPro" id="IPR053848">
    <property type="entry name" value="IMS_HHH_1"/>
</dbReference>
<evidence type="ECO:0000256" key="2">
    <source>
        <dbReference type="ARBA" id="ARBA00010945"/>
    </source>
</evidence>
<sequence>MREFQNMKVVTPAWLVESANAGVLLPWQEYKFRPGERAEDAQGRPAPQKSILDGFATQNAPSTPGLNRPRATPRTRQLYGPTERLATTSVIATVPKAELPTPVDRPPIPQPDPTVPPKPGPSRPNPPWAKNSSNVAAARAMNSVQWRGEHTSAAGAKFIDGYYASSRLHHLSTWKSELRWLVSEAQKHAEEAGGDFIVDEEDVTTMDIDATTFEQGGVSMRGAELVVRSPGKGKGKAREHDRVIMHCDFDAFFVSAGLVDRPELKGKPVVVCHSQDGQGGASSTSEIASSSYEARKYGIKNGMSLQQGRTLCPDIMTIPYEFEKYKKISLTFYTILMSHADDLQAVSVDEALIEVTSIISRMTTQGDDPAKRYAELLRKKVKLATGCEVSIGIAHNIMLARLATRRAKPAGSYHLLPVAVPEFIAPLHIQDLHGFGHAARDKAQEKLGTTSLAELLKRSRASLCDALGPKTGEMLWNAIRGIDERVLESDKPRKSVSCEINYGIRFEDNDQVEKFMYQLADEVAKRLDGVKMRGRSLTLKIMKRSSDAPVEPAKFLGHGPCDTFNKQCVLAAPRGEATSNRTIIGAHAWRLLKTMTIPPEELRGIGIQITKLESTEASAEASHGGGQGLLTFKSNAGKSDGQTGDRGDTADGVGQQDEAAEVFNENLPPAHTGLESGRRELPESETLDIPSFSQVDMSVFEALPPDVRQELEEEYKRRSATPFPKPEPPPPPPPSPPKQESRASTKSPVKRGRHTVSHITRQLAPRSRASISPRKHGLFRKRPPPIPKRPIKINVTEEELAKLGIDAVIFAMLPPDIQQEQLNGARYAKKFGVEELDVTAPKKVLKPPIHFVPYHKRAVMPPRPTANYIPRPKLMQQVAPHEYHPDDDNEIQEIDGATGKVIRKSNKVAYTETGDVQRVIETWLSRFGERIPNAKDVEFFAKFLVRCVDGAGSGMPDTGVERAIGVMRWWLVLLRRRWGKLEHARDTEDQQHVGAGDSEDVGKAWWKVFRDVKGKMDIVARKKFGGSLAIR</sequence>
<dbReference type="Pfam" id="PF21999">
    <property type="entry name" value="IMS_HHH_1"/>
    <property type="match status" value="1"/>
</dbReference>
<evidence type="ECO:0000259" key="15">
    <source>
        <dbReference type="PROSITE" id="PS50173"/>
    </source>
</evidence>
<dbReference type="GO" id="GO:0005634">
    <property type="term" value="C:nucleus"/>
    <property type="evidence" value="ECO:0007669"/>
    <property type="project" value="UniProtKB-SubCell"/>
</dbReference>
<dbReference type="GO" id="GO:0042276">
    <property type="term" value="P:error-prone translesion synthesis"/>
    <property type="evidence" value="ECO:0007669"/>
    <property type="project" value="TreeGrafter"/>
</dbReference>
<keyword evidence="7" id="KW-0479">Metal-binding</keyword>
<dbReference type="EMBL" id="ML170269">
    <property type="protein sequence ID" value="TDL15610.1"/>
    <property type="molecule type" value="Genomic_DNA"/>
</dbReference>
<dbReference type="PANTHER" id="PTHR45990:SF1">
    <property type="entry name" value="DNA REPAIR PROTEIN REV1"/>
    <property type="match status" value="1"/>
</dbReference>
<evidence type="ECO:0000256" key="8">
    <source>
        <dbReference type="ARBA" id="ARBA00022763"/>
    </source>
</evidence>
<evidence type="ECO:0000256" key="10">
    <source>
        <dbReference type="ARBA" id="ARBA00023125"/>
    </source>
</evidence>
<proteinExistence type="inferred from homology"/>
<evidence type="ECO:0000313" key="16">
    <source>
        <dbReference type="EMBL" id="TDL15610.1"/>
    </source>
</evidence>
<evidence type="ECO:0000256" key="4">
    <source>
        <dbReference type="ARBA" id="ARBA00022634"/>
    </source>
</evidence>
<comment type="similarity">
    <text evidence="2">Belongs to the DNA polymerase type-Y family.</text>
</comment>
<dbReference type="InterPro" id="IPR031991">
    <property type="entry name" value="Rev1_C"/>
</dbReference>
<dbReference type="Gene3D" id="3.30.1490.100">
    <property type="entry name" value="DNA polymerase, Y-family, little finger domain"/>
    <property type="match status" value="1"/>
</dbReference>
<evidence type="ECO:0000256" key="13">
    <source>
        <dbReference type="SAM" id="MobiDB-lite"/>
    </source>
</evidence>
<dbReference type="InterPro" id="IPR036775">
    <property type="entry name" value="DNA_pol_Y-fam_lit_finger_sf"/>
</dbReference>
<evidence type="ECO:0000256" key="12">
    <source>
        <dbReference type="ARBA" id="ARBA00023242"/>
    </source>
</evidence>
<gene>
    <name evidence="16" type="ORF">BD410DRAFT_103283</name>
</gene>
<evidence type="ECO:0000256" key="9">
    <source>
        <dbReference type="ARBA" id="ARBA00022842"/>
    </source>
</evidence>
<dbReference type="Gene3D" id="3.30.70.270">
    <property type="match status" value="1"/>
</dbReference>
<keyword evidence="5" id="KW-0808">Transferase</keyword>
<dbReference type="Proteomes" id="UP000294933">
    <property type="component" value="Unassembled WGS sequence"/>
</dbReference>
<dbReference type="PROSITE" id="PS50173">
    <property type="entry name" value="UMUC"/>
    <property type="match status" value="1"/>
</dbReference>
<keyword evidence="8" id="KW-0227">DNA damage</keyword>
<feature type="region of interest" description="Disordered" evidence="13">
    <location>
        <begin position="91"/>
        <end position="135"/>
    </location>
</feature>
<dbReference type="InterPro" id="IPR043128">
    <property type="entry name" value="Rev_trsase/Diguanyl_cyclase"/>
</dbReference>
<feature type="domain" description="UmuC" evidence="15">
    <location>
        <begin position="244"/>
        <end position="436"/>
    </location>
</feature>
<evidence type="ECO:0000259" key="14">
    <source>
        <dbReference type="PROSITE" id="PS50172"/>
    </source>
</evidence>
<evidence type="ECO:0000256" key="6">
    <source>
        <dbReference type="ARBA" id="ARBA00022695"/>
    </source>
</evidence>
<dbReference type="FunFam" id="3.30.1490.100:FF:000001">
    <property type="entry name" value="DNA repair protein REV1"/>
    <property type="match status" value="1"/>
</dbReference>
<dbReference type="Pfam" id="PF16727">
    <property type="entry name" value="REV1_C"/>
    <property type="match status" value="1"/>
</dbReference>
<feature type="compositionally biased region" description="Polar residues" evidence="13">
    <location>
        <begin position="56"/>
        <end position="65"/>
    </location>
</feature>
<dbReference type="CDD" id="cd19318">
    <property type="entry name" value="Rev1_UBM2"/>
    <property type="match status" value="1"/>
</dbReference>
<dbReference type="SUPFAM" id="SSF56672">
    <property type="entry name" value="DNA/RNA polymerases"/>
    <property type="match status" value="1"/>
</dbReference>
<dbReference type="AlphaFoldDB" id="A0A4Y7PMD6"/>
<dbReference type="GO" id="GO:0003684">
    <property type="term" value="F:damaged DNA binding"/>
    <property type="evidence" value="ECO:0007669"/>
    <property type="project" value="InterPro"/>
</dbReference>
<feature type="compositionally biased region" description="Polar residues" evidence="13">
    <location>
        <begin position="632"/>
        <end position="642"/>
    </location>
</feature>
<keyword evidence="12" id="KW-0539">Nucleus</keyword>
<keyword evidence="17" id="KW-1185">Reference proteome</keyword>
<dbReference type="Gene3D" id="6.10.250.1490">
    <property type="match status" value="1"/>
</dbReference>
<keyword evidence="6" id="KW-0548">Nucleotidyltransferase</keyword>
<dbReference type="InterPro" id="IPR001126">
    <property type="entry name" value="UmuC"/>
</dbReference>
<dbReference type="Pfam" id="PF00817">
    <property type="entry name" value="IMS"/>
    <property type="match status" value="1"/>
</dbReference>
<dbReference type="Gene3D" id="6.10.250.1630">
    <property type="match status" value="1"/>
</dbReference>
<feature type="domain" description="BRCT" evidence="14">
    <location>
        <begin position="1"/>
        <end position="32"/>
    </location>
</feature>
<dbReference type="Gene3D" id="3.40.1170.60">
    <property type="match status" value="1"/>
</dbReference>
<dbReference type="GO" id="GO:0017125">
    <property type="term" value="F:deoxycytidyl transferase activity"/>
    <property type="evidence" value="ECO:0007669"/>
    <property type="project" value="TreeGrafter"/>
</dbReference>
<evidence type="ECO:0000256" key="11">
    <source>
        <dbReference type="ARBA" id="ARBA00023204"/>
    </source>
</evidence>
<feature type="compositionally biased region" description="Basic residues" evidence="13">
    <location>
        <begin position="773"/>
        <end position="783"/>
    </location>
</feature>
<protein>
    <recommendedName>
        <fullName evidence="3">DNA repair protein REV1</fullName>
    </recommendedName>
</protein>
<dbReference type="InterPro" id="IPR001357">
    <property type="entry name" value="BRCT_dom"/>
</dbReference>
<reference evidence="16 17" key="1">
    <citation type="submission" date="2018-06" db="EMBL/GenBank/DDBJ databases">
        <title>A transcriptomic atlas of mushroom development highlights an independent origin of complex multicellularity.</title>
        <authorList>
            <consortium name="DOE Joint Genome Institute"/>
            <person name="Krizsan K."/>
            <person name="Almasi E."/>
            <person name="Merenyi Z."/>
            <person name="Sahu N."/>
            <person name="Viragh M."/>
            <person name="Koszo T."/>
            <person name="Mondo S."/>
            <person name="Kiss B."/>
            <person name="Balint B."/>
            <person name="Kues U."/>
            <person name="Barry K."/>
            <person name="Hegedus J.C."/>
            <person name="Henrissat B."/>
            <person name="Johnson J."/>
            <person name="Lipzen A."/>
            <person name="Ohm R."/>
            <person name="Nagy I."/>
            <person name="Pangilinan J."/>
            <person name="Yan J."/>
            <person name="Xiong Y."/>
            <person name="Grigoriev I.V."/>
            <person name="Hibbett D.S."/>
            <person name="Nagy L.G."/>
        </authorList>
    </citation>
    <scope>NUCLEOTIDE SEQUENCE [LARGE SCALE GENOMIC DNA]</scope>
    <source>
        <strain evidence="16 17">SZMC22713</strain>
    </source>
</reference>
<dbReference type="GO" id="GO:0003887">
    <property type="term" value="F:DNA-directed DNA polymerase activity"/>
    <property type="evidence" value="ECO:0007669"/>
    <property type="project" value="InterPro"/>
</dbReference>
<dbReference type="GO" id="GO:0046872">
    <property type="term" value="F:metal ion binding"/>
    <property type="evidence" value="ECO:0007669"/>
    <property type="project" value="UniProtKB-KW"/>
</dbReference>
<organism evidence="16 17">
    <name type="scientific">Rickenella mellea</name>
    <dbReference type="NCBI Taxonomy" id="50990"/>
    <lineage>
        <taxon>Eukaryota</taxon>
        <taxon>Fungi</taxon>
        <taxon>Dikarya</taxon>
        <taxon>Basidiomycota</taxon>
        <taxon>Agaricomycotina</taxon>
        <taxon>Agaricomycetes</taxon>
        <taxon>Hymenochaetales</taxon>
        <taxon>Rickenellaceae</taxon>
        <taxon>Rickenella</taxon>
    </lineage>
</organism>
<dbReference type="GO" id="GO:0006281">
    <property type="term" value="P:DNA repair"/>
    <property type="evidence" value="ECO:0007669"/>
    <property type="project" value="UniProtKB-KW"/>
</dbReference>
<dbReference type="SUPFAM" id="SSF100879">
    <property type="entry name" value="Lesion bypass DNA polymerase (Y-family), little finger domain"/>
    <property type="match status" value="1"/>
</dbReference>
<dbReference type="InterPro" id="IPR047346">
    <property type="entry name" value="Rev1_UBM1/2"/>
</dbReference>
<dbReference type="InterPro" id="IPR025527">
    <property type="entry name" value="HUWE1/Rev1_UBM"/>
</dbReference>
<name>A0A4Y7PMD6_9AGAM</name>
<evidence type="ECO:0000256" key="7">
    <source>
        <dbReference type="ARBA" id="ARBA00022723"/>
    </source>
</evidence>
<dbReference type="PANTHER" id="PTHR45990">
    <property type="entry name" value="DNA REPAIR PROTEIN REV1"/>
    <property type="match status" value="1"/>
</dbReference>
<dbReference type="STRING" id="50990.A0A4Y7PMD6"/>
<dbReference type="VEuPathDB" id="FungiDB:BD410DRAFT_103283"/>